<dbReference type="InterPro" id="IPR044119">
    <property type="entry name" value="Adenylation_LigC-like"/>
</dbReference>
<keyword evidence="2 5" id="KW-0436">Ligase</keyword>
<evidence type="ECO:0000256" key="2">
    <source>
        <dbReference type="ARBA" id="ARBA00022598"/>
    </source>
</evidence>
<feature type="domain" description="ATP-dependent DNA ligase family profile" evidence="4">
    <location>
        <begin position="112"/>
        <end position="234"/>
    </location>
</feature>
<feature type="compositionally biased region" description="Basic residues" evidence="3">
    <location>
        <begin position="290"/>
        <end position="305"/>
    </location>
</feature>
<proteinExistence type="inferred from homology"/>
<accession>A0A1C5K573</accession>
<dbReference type="PANTHER" id="PTHR45674:SF4">
    <property type="entry name" value="DNA LIGASE 1"/>
    <property type="match status" value="1"/>
</dbReference>
<dbReference type="EMBL" id="LT607754">
    <property type="protein sequence ID" value="SCG77897.1"/>
    <property type="molecule type" value="Genomic_DNA"/>
</dbReference>
<dbReference type="Pfam" id="PF01068">
    <property type="entry name" value="DNA_ligase_A_M"/>
    <property type="match status" value="1"/>
</dbReference>
<name>A0A1C5K573_9ACTN</name>
<feature type="compositionally biased region" description="Low complexity" evidence="3">
    <location>
        <begin position="400"/>
        <end position="416"/>
    </location>
</feature>
<protein>
    <submittedName>
        <fullName evidence="5">ATP dependent DNA ligase domain-containing protein</fullName>
    </submittedName>
</protein>
<dbReference type="CDD" id="cd07905">
    <property type="entry name" value="Adenylation_DNA_ligase_LigC"/>
    <property type="match status" value="1"/>
</dbReference>
<sequence>MVRPPVEPMLAKSVDTVPRGRGLAYEPKWDGWRAIAFRHHEGVCLQSRAGRDLGAYFPDVIDAVTAAVAPGAVLDGELVVWEADRTDFSLLQRRVTAGAQRATLARRHPAHYVVFDLLSAPPGLPLLDKPLAERRALLTSLLADAPAQLTLSPQSTDVGHATEWLHTWTAAGIEGVMIKRLDGRYEPGRRAWQKYRAYHTTEAIIGGVNPHLTNPEILLLGRLDEGGRLRYTGRTHALRPDQRAELATLLTPHPSPDRTRQARPPVAAAAARLLDGAARPAATPPLHPGRAGHRRGDRGRHRLRAPPRPLPTPTPRPRHRRRPPTRRPTLTPTGTAIQPRRPVRDSQNASRRPLAHPEHDQGVIHSPRRRPQLAASPWRGSGLDDETELVGEAAARLLATATCRWSSPSRRPPTSRSPRRSDGTGTGLRP</sequence>
<dbReference type="Proteomes" id="UP000198221">
    <property type="component" value="Chromosome I"/>
</dbReference>
<dbReference type="InterPro" id="IPR012310">
    <property type="entry name" value="DNA_ligase_ATP-dep_cent"/>
</dbReference>
<reference evidence="6" key="1">
    <citation type="submission" date="2016-06" db="EMBL/GenBank/DDBJ databases">
        <authorList>
            <person name="Varghese N."/>
            <person name="Submissions Spin"/>
        </authorList>
    </citation>
    <scope>NUCLEOTIDE SEQUENCE [LARGE SCALE GENOMIC DNA]</scope>
    <source>
        <strain evidence="6">DSM 43819</strain>
    </source>
</reference>
<dbReference type="PANTHER" id="PTHR45674">
    <property type="entry name" value="DNA LIGASE 1/3 FAMILY MEMBER"/>
    <property type="match status" value="1"/>
</dbReference>
<dbReference type="GO" id="GO:0006281">
    <property type="term" value="P:DNA repair"/>
    <property type="evidence" value="ECO:0007669"/>
    <property type="project" value="InterPro"/>
</dbReference>
<feature type="compositionally biased region" description="Pro residues" evidence="3">
    <location>
        <begin position="306"/>
        <end position="315"/>
    </location>
</feature>
<gene>
    <name evidence="5" type="ORF">GA0070613_6401</name>
</gene>
<dbReference type="GO" id="GO:0005524">
    <property type="term" value="F:ATP binding"/>
    <property type="evidence" value="ECO:0007669"/>
    <property type="project" value="InterPro"/>
</dbReference>
<dbReference type="GO" id="GO:0006310">
    <property type="term" value="P:DNA recombination"/>
    <property type="evidence" value="ECO:0007669"/>
    <property type="project" value="InterPro"/>
</dbReference>
<dbReference type="AlphaFoldDB" id="A0A1C5K573"/>
<evidence type="ECO:0000259" key="4">
    <source>
        <dbReference type="PROSITE" id="PS50160"/>
    </source>
</evidence>
<dbReference type="InterPro" id="IPR050191">
    <property type="entry name" value="ATP-dep_DNA_ligase"/>
</dbReference>
<dbReference type="PROSITE" id="PS50160">
    <property type="entry name" value="DNA_LIGASE_A3"/>
    <property type="match status" value="1"/>
</dbReference>
<organism evidence="5 6">
    <name type="scientific">Micromonospora inositola</name>
    <dbReference type="NCBI Taxonomy" id="47865"/>
    <lineage>
        <taxon>Bacteria</taxon>
        <taxon>Bacillati</taxon>
        <taxon>Actinomycetota</taxon>
        <taxon>Actinomycetes</taxon>
        <taxon>Micromonosporales</taxon>
        <taxon>Micromonosporaceae</taxon>
        <taxon>Micromonospora</taxon>
    </lineage>
</organism>
<evidence type="ECO:0000256" key="3">
    <source>
        <dbReference type="SAM" id="MobiDB-lite"/>
    </source>
</evidence>
<dbReference type="GO" id="GO:0003910">
    <property type="term" value="F:DNA ligase (ATP) activity"/>
    <property type="evidence" value="ECO:0007669"/>
    <property type="project" value="InterPro"/>
</dbReference>
<keyword evidence="6" id="KW-1185">Reference proteome</keyword>
<feature type="compositionally biased region" description="Basic residues" evidence="3">
    <location>
        <begin position="316"/>
        <end position="325"/>
    </location>
</feature>
<evidence type="ECO:0000313" key="6">
    <source>
        <dbReference type="Proteomes" id="UP000198221"/>
    </source>
</evidence>
<dbReference type="SUPFAM" id="SSF56091">
    <property type="entry name" value="DNA ligase/mRNA capping enzyme, catalytic domain"/>
    <property type="match status" value="1"/>
</dbReference>
<feature type="region of interest" description="Disordered" evidence="3">
    <location>
        <begin position="276"/>
        <end position="387"/>
    </location>
</feature>
<comment type="similarity">
    <text evidence="1">Belongs to the ATP-dependent DNA ligase family.</text>
</comment>
<evidence type="ECO:0000256" key="1">
    <source>
        <dbReference type="ARBA" id="ARBA00007572"/>
    </source>
</evidence>
<feature type="compositionally biased region" description="Low complexity" evidence="3">
    <location>
        <begin position="327"/>
        <end position="336"/>
    </location>
</feature>
<dbReference type="Gene3D" id="3.30.470.30">
    <property type="entry name" value="DNA ligase/mRNA capping enzyme"/>
    <property type="match status" value="1"/>
</dbReference>
<evidence type="ECO:0000313" key="5">
    <source>
        <dbReference type="EMBL" id="SCG77897.1"/>
    </source>
</evidence>
<feature type="region of interest" description="Disordered" evidence="3">
    <location>
        <begin position="400"/>
        <end position="430"/>
    </location>
</feature>